<dbReference type="SUPFAM" id="SSF48557">
    <property type="entry name" value="L-aspartase-like"/>
    <property type="match status" value="1"/>
</dbReference>
<dbReference type="InterPro" id="IPR000362">
    <property type="entry name" value="Fumarate_lyase_fam"/>
</dbReference>
<dbReference type="CDD" id="cd01359">
    <property type="entry name" value="Argininosuccinate_lyase"/>
    <property type="match status" value="1"/>
</dbReference>
<dbReference type="OrthoDB" id="9769623at2"/>
<evidence type="ECO:0000256" key="5">
    <source>
        <dbReference type="ARBA" id="ARBA00022605"/>
    </source>
</evidence>
<dbReference type="Proteomes" id="UP000027336">
    <property type="component" value="Unassembled WGS sequence"/>
</dbReference>
<evidence type="ECO:0000313" key="11">
    <source>
        <dbReference type="EMBL" id="KEC54894.1"/>
    </source>
</evidence>
<keyword evidence="5 7" id="KW-0028">Amino-acid biosynthesis</keyword>
<reference evidence="11 12" key="2">
    <citation type="submission" date="2012-04" db="EMBL/GenBank/DDBJ databases">
        <title>The Genome Sequence of Bartonella rochalimae BMGH.</title>
        <authorList>
            <consortium name="The Broad Institute Genome Sequencing Platform"/>
            <consortium name="The Broad Institute Genome Sequencing Center for Infectious Disease"/>
            <person name="Feldgarden M."/>
            <person name="Kirby J."/>
            <person name="Kosoy M."/>
            <person name="Birtles R."/>
            <person name="Probert W.S."/>
            <person name="Chiaraviglio L."/>
            <person name="Walker B."/>
            <person name="Young S.K."/>
            <person name="Zeng Q."/>
            <person name="Gargeya S."/>
            <person name="Fitzgerald M."/>
            <person name="Haas B."/>
            <person name="Abouelleil A."/>
            <person name="Alvarado L."/>
            <person name="Arachchi H.M."/>
            <person name="Berlin A.M."/>
            <person name="Chapman S.B."/>
            <person name="Goldberg J."/>
            <person name="Griggs A."/>
            <person name="Gujja S."/>
            <person name="Hansen M."/>
            <person name="Howarth C."/>
            <person name="Imamovic A."/>
            <person name="Larimer J."/>
            <person name="McCowen C."/>
            <person name="Montmayeur A."/>
            <person name="Murphy C."/>
            <person name="Neiman D."/>
            <person name="Pearson M."/>
            <person name="Priest M."/>
            <person name="Roberts A."/>
            <person name="Saif S."/>
            <person name="Shea T."/>
            <person name="Sisk P."/>
            <person name="Sykes S."/>
            <person name="Wortman J."/>
            <person name="Nusbaum C."/>
            <person name="Birren B."/>
        </authorList>
    </citation>
    <scope>NUCLEOTIDE SEQUENCE [LARGE SCALE GENOMIC DNA]</scope>
    <source>
        <strain evidence="11 12">ATCC BAA-1498</strain>
    </source>
</reference>
<evidence type="ECO:0000313" key="12">
    <source>
        <dbReference type="Proteomes" id="UP000027336"/>
    </source>
</evidence>
<organism evidence="10">
    <name type="scientific">Bartonella rochalimae ATCC BAA-1498</name>
    <dbReference type="NCBI Taxonomy" id="685782"/>
    <lineage>
        <taxon>Bacteria</taxon>
        <taxon>Pseudomonadati</taxon>
        <taxon>Pseudomonadota</taxon>
        <taxon>Alphaproteobacteria</taxon>
        <taxon>Hyphomicrobiales</taxon>
        <taxon>Bartonellaceae</taxon>
        <taxon>Bartonella</taxon>
    </lineage>
</organism>
<feature type="domain" description="Argininosuccinate lyase C-terminal" evidence="9">
    <location>
        <begin position="370"/>
        <end position="439"/>
    </location>
</feature>
<dbReference type="Gene3D" id="1.20.200.10">
    <property type="entry name" value="Fumarase/aspartase (Central domain)"/>
    <property type="match status" value="1"/>
</dbReference>
<keyword evidence="7" id="KW-0963">Cytoplasm</keyword>
<dbReference type="InterPro" id="IPR020557">
    <property type="entry name" value="Fumarate_lyase_CS"/>
</dbReference>
<evidence type="ECO:0000313" key="10">
    <source>
        <dbReference type="EMBL" id="CBI78463.1"/>
    </source>
</evidence>
<dbReference type="PATRIC" id="fig|685782.3.peg.813"/>
<dbReference type="Gene3D" id="1.10.275.10">
    <property type="entry name" value="Fumarase/aspartase (N-terminal domain)"/>
    <property type="match status" value="1"/>
</dbReference>
<dbReference type="NCBIfam" id="TIGR00838">
    <property type="entry name" value="argH"/>
    <property type="match status" value="1"/>
</dbReference>
<dbReference type="InterPro" id="IPR008948">
    <property type="entry name" value="L-Aspartase-like"/>
</dbReference>
<dbReference type="EC" id="4.3.2.1" evidence="3 7"/>
<evidence type="ECO:0000256" key="6">
    <source>
        <dbReference type="ARBA" id="ARBA00023239"/>
    </source>
</evidence>
<dbReference type="RefSeq" id="WP_035006463.1">
    <property type="nucleotide sequence ID" value="NZ_KL407337.1"/>
</dbReference>
<dbReference type="AlphaFoldDB" id="E6YNM5"/>
<dbReference type="InterPro" id="IPR024083">
    <property type="entry name" value="Fumarase/histidase_N"/>
</dbReference>
<dbReference type="PROSITE" id="PS00163">
    <property type="entry name" value="FUMARATE_LYASES"/>
    <property type="match status" value="1"/>
</dbReference>
<dbReference type="UniPathway" id="UPA00068">
    <property type="reaction ID" value="UER00114"/>
</dbReference>
<dbReference type="InterPro" id="IPR029419">
    <property type="entry name" value="Arg_succ_lyase_C"/>
</dbReference>
<comment type="similarity">
    <text evidence="7">Belongs to the lyase 1 family. Argininosuccinate lyase subfamily.</text>
</comment>
<dbReference type="PANTHER" id="PTHR43814">
    <property type="entry name" value="ARGININOSUCCINATE LYASE"/>
    <property type="match status" value="1"/>
</dbReference>
<dbReference type="Pfam" id="PF14698">
    <property type="entry name" value="ASL_C2"/>
    <property type="match status" value="1"/>
</dbReference>
<keyword evidence="12" id="KW-1185">Reference proteome</keyword>
<gene>
    <name evidence="7 10" type="primary">argH</name>
    <name evidence="10" type="ORF">BARRO_130107</name>
    <name evidence="11" type="ORF">O99_00792</name>
</gene>
<feature type="domain" description="Fumarate lyase N-terminal" evidence="8">
    <location>
        <begin position="13"/>
        <end position="304"/>
    </location>
</feature>
<evidence type="ECO:0000256" key="2">
    <source>
        <dbReference type="ARBA" id="ARBA00004941"/>
    </source>
</evidence>
<comment type="subcellular location">
    <subcellularLocation>
        <location evidence="7">Cytoplasm</location>
    </subcellularLocation>
</comment>
<dbReference type="FunFam" id="1.20.200.10:FF:000015">
    <property type="entry name" value="argininosuccinate lyase isoform X2"/>
    <property type="match status" value="1"/>
</dbReference>
<dbReference type="eggNOG" id="COG0165">
    <property type="taxonomic scope" value="Bacteria"/>
</dbReference>
<dbReference type="GO" id="GO:0005829">
    <property type="term" value="C:cytosol"/>
    <property type="evidence" value="ECO:0007669"/>
    <property type="project" value="TreeGrafter"/>
</dbReference>
<comment type="catalytic activity">
    <reaction evidence="1 7">
        <text>2-(N(omega)-L-arginino)succinate = fumarate + L-arginine</text>
        <dbReference type="Rhea" id="RHEA:24020"/>
        <dbReference type="ChEBI" id="CHEBI:29806"/>
        <dbReference type="ChEBI" id="CHEBI:32682"/>
        <dbReference type="ChEBI" id="CHEBI:57472"/>
        <dbReference type="EC" id="4.3.2.1"/>
    </reaction>
</comment>
<dbReference type="HAMAP" id="MF_00006">
    <property type="entry name" value="Arg_succ_lyase"/>
    <property type="match status" value="1"/>
</dbReference>
<protein>
    <recommendedName>
        <fullName evidence="3 7">Argininosuccinate lyase</fullName>
        <shortName evidence="7">ASAL</shortName>
        <ecNumber evidence="3 7">4.3.2.1</ecNumber>
    </recommendedName>
    <alternativeName>
        <fullName evidence="7">Arginosuccinase</fullName>
    </alternativeName>
</protein>
<dbReference type="PRINTS" id="PR00145">
    <property type="entry name" value="ARGSUCLYASE"/>
</dbReference>
<evidence type="ECO:0000256" key="7">
    <source>
        <dbReference type="HAMAP-Rule" id="MF_00006"/>
    </source>
</evidence>
<dbReference type="FunFam" id="1.10.40.30:FF:000001">
    <property type="entry name" value="Argininosuccinate lyase"/>
    <property type="match status" value="1"/>
</dbReference>
<evidence type="ECO:0000256" key="3">
    <source>
        <dbReference type="ARBA" id="ARBA00012338"/>
    </source>
</evidence>
<dbReference type="FunFam" id="1.10.275.10:FF:000002">
    <property type="entry name" value="Argininosuccinate lyase"/>
    <property type="match status" value="1"/>
</dbReference>
<proteinExistence type="inferred from homology"/>
<dbReference type="HOGENOM" id="CLU_027272_2_3_5"/>
<dbReference type="GO" id="GO:0004056">
    <property type="term" value="F:argininosuccinate lyase activity"/>
    <property type="evidence" value="ECO:0007669"/>
    <property type="project" value="UniProtKB-UniRule"/>
</dbReference>
<evidence type="ECO:0000259" key="9">
    <source>
        <dbReference type="Pfam" id="PF14698"/>
    </source>
</evidence>
<accession>E6YNM5</accession>
<evidence type="ECO:0000256" key="4">
    <source>
        <dbReference type="ARBA" id="ARBA00022571"/>
    </source>
</evidence>
<dbReference type="EMBL" id="FN645467">
    <property type="protein sequence ID" value="CBI78463.1"/>
    <property type="molecule type" value="Genomic_DNA"/>
</dbReference>
<dbReference type="GO" id="GO:0042450">
    <property type="term" value="P:L-arginine biosynthetic process via ornithine"/>
    <property type="evidence" value="ECO:0007669"/>
    <property type="project" value="UniProtKB-UniRule"/>
</dbReference>
<dbReference type="PRINTS" id="PR00149">
    <property type="entry name" value="FUMRATELYASE"/>
</dbReference>
<dbReference type="Gene3D" id="1.10.40.30">
    <property type="entry name" value="Fumarase/aspartase (C-terminal domain)"/>
    <property type="match status" value="1"/>
</dbReference>
<dbReference type="PANTHER" id="PTHR43814:SF1">
    <property type="entry name" value="ARGININOSUCCINATE LYASE"/>
    <property type="match status" value="1"/>
</dbReference>
<evidence type="ECO:0000259" key="8">
    <source>
        <dbReference type="Pfam" id="PF00206"/>
    </source>
</evidence>
<comment type="pathway">
    <text evidence="2 7">Amino-acid biosynthesis; L-arginine biosynthesis; L-arginine from L-ornithine and carbamoyl phosphate: step 3/3.</text>
</comment>
<dbReference type="Pfam" id="PF00206">
    <property type="entry name" value="Lyase_1"/>
    <property type="match status" value="1"/>
</dbReference>
<reference evidence="10" key="1">
    <citation type="journal article" date="2011" name="PLoS Genet.">
        <title>Parallel evolution of a type IV secretion system in radiating lineages of the host-restricted bacterial pathogen Bartonella.</title>
        <authorList>
            <person name="Engel P."/>
            <person name="Salzburger W."/>
            <person name="Liesch M."/>
            <person name="Chang C.C."/>
            <person name="Maruyama S."/>
            <person name="Lanz C."/>
            <person name="Calteau A."/>
            <person name="Lajus A."/>
            <person name="Medigue C."/>
            <person name="Schuster S.C."/>
            <person name="Dehio C."/>
        </authorList>
    </citation>
    <scope>NUCLEOTIDE SEQUENCE</scope>
    <source>
        <strain evidence="10">ATCC BAA-1498</strain>
    </source>
</reference>
<name>E6YNM5_9HYPH</name>
<dbReference type="InterPro" id="IPR022761">
    <property type="entry name" value="Fumarate_lyase_N"/>
</dbReference>
<dbReference type="EMBL" id="AHPK01000014">
    <property type="protein sequence ID" value="KEC54894.1"/>
    <property type="molecule type" value="Genomic_DNA"/>
</dbReference>
<evidence type="ECO:0000256" key="1">
    <source>
        <dbReference type="ARBA" id="ARBA00000985"/>
    </source>
</evidence>
<sequence>MADEELKNQMWGGRFKAGPAAIMEEINASIDFDQKLYKQDIEGSLCHVAMLAQTKIISQSDYEKITHGLKKIHQEIKMGTFTFSRKLEDIHMNIEARLSELIGPVAGRLHIARSRNDQIAVDFRLWVREEMQKMTQALKELIKQLLIRAEQHVDTFMPGFTHLQTAQPVTFGHYMMAYVEMFSRDLSRMHDAIERMNESPLGAAALAGTSFPIDRFMTAEALGFREPTRNSIDSVSDRDFALEFLSVGTLCAMHLSRLAEEIVLWSSAQFHFIRLSDAFSTGSSIMPQKRNPDAAELIRAKAGRLNAALIGLLTVMKGLPLAYSKDMQEDKEYVFDGALSLELSLAAMTGIIGDLEVNKEAMKQAAHFGYATATDLADWLVRELGLPFREAHHITGSIVALAEKKQCTLNELTLVELQTIHPNINATIFDILTVEKSVKSRKSFGGTAPSEVLRQIAYWKKRLIAA</sequence>
<keyword evidence="6 7" id="KW-0456">Lyase</keyword>
<keyword evidence="4 7" id="KW-0055">Arginine biosynthesis</keyword>
<dbReference type="InterPro" id="IPR009049">
    <property type="entry name" value="Argininosuccinate_lyase"/>
</dbReference>